<dbReference type="NCBIfam" id="TIGR02228">
    <property type="entry name" value="sigpep_I_arch"/>
    <property type="match status" value="1"/>
</dbReference>
<dbReference type="GO" id="GO:0016020">
    <property type="term" value="C:membrane"/>
    <property type="evidence" value="ECO:0007669"/>
    <property type="project" value="UniProtKB-SubCell"/>
</dbReference>
<gene>
    <name evidence="7" type="ORF">SAMN05421541_102161</name>
</gene>
<feature type="transmembrane region" description="Helical" evidence="6">
    <location>
        <begin position="128"/>
        <end position="147"/>
    </location>
</feature>
<keyword evidence="4 6" id="KW-0472">Membrane</keyword>
<dbReference type="EC" id="3.4.21.89" evidence="5"/>
<dbReference type="EMBL" id="FONV01000002">
    <property type="protein sequence ID" value="SFE52268.1"/>
    <property type="molecule type" value="Genomic_DNA"/>
</dbReference>
<dbReference type="SUPFAM" id="SSF51306">
    <property type="entry name" value="LexA/Signal peptidase"/>
    <property type="match status" value="1"/>
</dbReference>
<dbReference type="GO" id="GO:0009003">
    <property type="term" value="F:signal peptidase activity"/>
    <property type="evidence" value="ECO:0007669"/>
    <property type="project" value="UniProtKB-EC"/>
</dbReference>
<evidence type="ECO:0000256" key="6">
    <source>
        <dbReference type="SAM" id="Phobius"/>
    </source>
</evidence>
<evidence type="ECO:0000256" key="3">
    <source>
        <dbReference type="ARBA" id="ARBA00022989"/>
    </source>
</evidence>
<dbReference type="InterPro" id="IPR036286">
    <property type="entry name" value="LexA/Signal_pep-like_sf"/>
</dbReference>
<dbReference type="RefSeq" id="WP_177319576.1">
    <property type="nucleotide sequence ID" value="NZ_BOMT01000016.1"/>
</dbReference>
<accession>A0A1I2B8P2</accession>
<dbReference type="InterPro" id="IPR001733">
    <property type="entry name" value="Peptidase_S26B"/>
</dbReference>
<dbReference type="AlphaFoldDB" id="A0A1I2B8P2"/>
<protein>
    <recommendedName>
        <fullName evidence="5">Signal peptidase I</fullName>
        <ecNumber evidence="5">3.4.21.89</ecNumber>
    </recommendedName>
</protein>
<evidence type="ECO:0000256" key="4">
    <source>
        <dbReference type="ARBA" id="ARBA00023136"/>
    </source>
</evidence>
<evidence type="ECO:0000313" key="8">
    <source>
        <dbReference type="Proteomes" id="UP000199645"/>
    </source>
</evidence>
<dbReference type="InterPro" id="IPR019533">
    <property type="entry name" value="Peptidase_S26"/>
</dbReference>
<dbReference type="Gene3D" id="2.10.109.10">
    <property type="entry name" value="Umud Fragment, subunit A"/>
    <property type="match status" value="1"/>
</dbReference>
<keyword evidence="8" id="KW-1185">Reference proteome</keyword>
<reference evidence="7 8" key="1">
    <citation type="submission" date="2016-10" db="EMBL/GenBank/DDBJ databases">
        <authorList>
            <person name="de Groot N.N."/>
        </authorList>
    </citation>
    <scope>NUCLEOTIDE SEQUENCE [LARGE SCALE GENOMIC DNA]</scope>
    <source>
        <strain evidence="7 8">DSM 43019</strain>
    </source>
</reference>
<dbReference type="STRING" id="35752.SAMN05421541_102161"/>
<name>A0A1I2B8P2_9ACTN</name>
<evidence type="ECO:0000256" key="2">
    <source>
        <dbReference type="ARBA" id="ARBA00022692"/>
    </source>
</evidence>
<comment type="subcellular location">
    <subcellularLocation>
        <location evidence="1">Membrane</location>
    </subcellularLocation>
</comment>
<evidence type="ECO:0000313" key="7">
    <source>
        <dbReference type="EMBL" id="SFE52268.1"/>
    </source>
</evidence>
<keyword evidence="2 6" id="KW-0812">Transmembrane</keyword>
<evidence type="ECO:0000256" key="1">
    <source>
        <dbReference type="ARBA" id="ARBA00004370"/>
    </source>
</evidence>
<dbReference type="GO" id="GO:0004252">
    <property type="term" value="F:serine-type endopeptidase activity"/>
    <property type="evidence" value="ECO:0007669"/>
    <property type="project" value="UniProtKB-UniRule"/>
</dbReference>
<dbReference type="Proteomes" id="UP000199645">
    <property type="component" value="Unassembled WGS sequence"/>
</dbReference>
<dbReference type="GO" id="GO:0006465">
    <property type="term" value="P:signal peptide processing"/>
    <property type="evidence" value="ECO:0007669"/>
    <property type="project" value="UniProtKB-UniRule"/>
</dbReference>
<sequence length="158" mass="17330">MTRILLAAVGVLLVCGTVPARLGWSSSVVISGSMSPLVEAGDVVVTAPVGGSPLREGRVIRFHDPRRPGRYVLHRIVRVAGDGRLVTKGDANRIADATPVPAETVTGVWRLRVPYLGLPVLWWIEGGYRRLVVTAPALLVPLLWWLWSRSRRSDRRPS</sequence>
<dbReference type="PRINTS" id="PR00728">
    <property type="entry name" value="SIGNALPTASE"/>
</dbReference>
<evidence type="ECO:0000256" key="5">
    <source>
        <dbReference type="NCBIfam" id="TIGR02228"/>
    </source>
</evidence>
<keyword evidence="3 6" id="KW-1133">Transmembrane helix</keyword>
<proteinExistence type="predicted"/>
<organism evidence="7 8">
    <name type="scientific">Actinoplanes philippinensis</name>
    <dbReference type="NCBI Taxonomy" id="35752"/>
    <lineage>
        <taxon>Bacteria</taxon>
        <taxon>Bacillati</taxon>
        <taxon>Actinomycetota</taxon>
        <taxon>Actinomycetes</taxon>
        <taxon>Micromonosporales</taxon>
        <taxon>Micromonosporaceae</taxon>
        <taxon>Actinoplanes</taxon>
    </lineage>
</organism>
<dbReference type="CDD" id="cd06530">
    <property type="entry name" value="S26_SPase_I"/>
    <property type="match status" value="1"/>
</dbReference>